<dbReference type="AlphaFoldDB" id="W9SEP2"/>
<feature type="compositionally biased region" description="Low complexity" evidence="1">
    <location>
        <begin position="59"/>
        <end position="70"/>
    </location>
</feature>
<organism evidence="2 3">
    <name type="scientific">Morus notabilis</name>
    <dbReference type="NCBI Taxonomy" id="981085"/>
    <lineage>
        <taxon>Eukaryota</taxon>
        <taxon>Viridiplantae</taxon>
        <taxon>Streptophyta</taxon>
        <taxon>Embryophyta</taxon>
        <taxon>Tracheophyta</taxon>
        <taxon>Spermatophyta</taxon>
        <taxon>Magnoliopsida</taxon>
        <taxon>eudicotyledons</taxon>
        <taxon>Gunneridae</taxon>
        <taxon>Pentapetalae</taxon>
        <taxon>rosids</taxon>
        <taxon>fabids</taxon>
        <taxon>Rosales</taxon>
        <taxon>Moraceae</taxon>
        <taxon>Moreae</taxon>
        <taxon>Morus</taxon>
    </lineage>
</organism>
<evidence type="ECO:0000256" key="1">
    <source>
        <dbReference type="SAM" id="MobiDB-lite"/>
    </source>
</evidence>
<feature type="compositionally biased region" description="Polar residues" evidence="1">
    <location>
        <begin position="38"/>
        <end position="50"/>
    </location>
</feature>
<keyword evidence="3" id="KW-1185">Reference proteome</keyword>
<gene>
    <name evidence="2" type="ORF">L484_000378</name>
</gene>
<dbReference type="Proteomes" id="UP000030645">
    <property type="component" value="Unassembled WGS sequence"/>
</dbReference>
<proteinExistence type="predicted"/>
<evidence type="ECO:0000313" key="3">
    <source>
        <dbReference type="Proteomes" id="UP000030645"/>
    </source>
</evidence>
<evidence type="ECO:0000313" key="2">
    <source>
        <dbReference type="EMBL" id="EXC45115.1"/>
    </source>
</evidence>
<feature type="region of interest" description="Disordered" evidence="1">
    <location>
        <begin position="21"/>
        <end position="70"/>
    </location>
</feature>
<accession>W9SEP2</accession>
<reference evidence="3" key="1">
    <citation type="submission" date="2013-01" db="EMBL/GenBank/DDBJ databases">
        <title>Draft Genome Sequence of a Mulberry Tree, Morus notabilis C.K. Schneid.</title>
        <authorList>
            <person name="He N."/>
            <person name="Zhao S."/>
        </authorList>
    </citation>
    <scope>NUCLEOTIDE SEQUENCE</scope>
</reference>
<name>W9SEP2_9ROSA</name>
<dbReference type="EMBL" id="KE623280">
    <property type="protein sequence ID" value="EXC45115.1"/>
    <property type="molecule type" value="Genomic_DNA"/>
</dbReference>
<protein>
    <submittedName>
        <fullName evidence="2">Uncharacterized protein</fullName>
    </submittedName>
</protein>
<sequence length="105" mass="11217">MSERGIKSGTKATALFSADCCSRESDNNGARPNPFAANGNQDNTSQSINHPLSSPFPPLQSSSSSSPLLCSSPSLLLSVRFFCARGRRHDQLPSSFLRPDGHGRP</sequence>